<name>A0A1F6GEW9_9PROT</name>
<feature type="transmembrane region" description="Helical" evidence="8">
    <location>
        <begin position="247"/>
        <end position="264"/>
    </location>
</feature>
<dbReference type="EC" id="2.7.13.3" evidence="2"/>
<reference evidence="11 12" key="1">
    <citation type="journal article" date="2016" name="Nat. Commun.">
        <title>Thousands of microbial genomes shed light on interconnected biogeochemical processes in an aquifer system.</title>
        <authorList>
            <person name="Anantharaman K."/>
            <person name="Brown C.T."/>
            <person name="Hug L.A."/>
            <person name="Sharon I."/>
            <person name="Castelle C.J."/>
            <person name="Probst A.J."/>
            <person name="Thomas B.C."/>
            <person name="Singh A."/>
            <person name="Wilkins M.J."/>
            <person name="Karaoz U."/>
            <person name="Brodie E.L."/>
            <person name="Williams K.H."/>
            <person name="Hubbard S.S."/>
            <person name="Banfield J.F."/>
        </authorList>
    </citation>
    <scope>NUCLEOTIDE SEQUENCE [LARGE SCALE GENOMIC DNA]</scope>
</reference>
<evidence type="ECO:0000313" key="12">
    <source>
        <dbReference type="Proteomes" id="UP000178449"/>
    </source>
</evidence>
<evidence type="ECO:0000256" key="8">
    <source>
        <dbReference type="SAM" id="Phobius"/>
    </source>
</evidence>
<dbReference type="Pfam" id="PF02518">
    <property type="entry name" value="HATPase_c"/>
    <property type="match status" value="1"/>
</dbReference>
<dbReference type="InterPro" id="IPR003594">
    <property type="entry name" value="HATPase_dom"/>
</dbReference>
<evidence type="ECO:0000259" key="9">
    <source>
        <dbReference type="PROSITE" id="PS50109"/>
    </source>
</evidence>
<evidence type="ECO:0000256" key="1">
    <source>
        <dbReference type="ARBA" id="ARBA00000085"/>
    </source>
</evidence>
<evidence type="ECO:0000256" key="4">
    <source>
        <dbReference type="ARBA" id="ARBA00022679"/>
    </source>
</evidence>
<protein>
    <recommendedName>
        <fullName evidence="2">histidine kinase</fullName>
        <ecNumber evidence="2">2.7.13.3</ecNumber>
    </recommendedName>
</protein>
<dbReference type="Gene3D" id="3.40.50.2300">
    <property type="match status" value="1"/>
</dbReference>
<feature type="modified residue" description="4-aspartylphosphate" evidence="6">
    <location>
        <position position="751"/>
    </location>
</feature>
<dbReference type="InterPro" id="IPR011623">
    <property type="entry name" value="7TMR_DISM_rcpt_extracell_dom1"/>
</dbReference>
<keyword evidence="8" id="KW-1133">Transmembrane helix</keyword>
<evidence type="ECO:0000313" key="11">
    <source>
        <dbReference type="EMBL" id="OGG96628.1"/>
    </source>
</evidence>
<dbReference type="InterPro" id="IPR036890">
    <property type="entry name" value="HATPase_C_sf"/>
</dbReference>
<keyword evidence="3 6" id="KW-0597">Phosphoprotein</keyword>
<dbReference type="SUPFAM" id="SSF52172">
    <property type="entry name" value="CheY-like"/>
    <property type="match status" value="1"/>
</dbReference>
<dbReference type="SUPFAM" id="SSF55874">
    <property type="entry name" value="ATPase domain of HSP90 chaperone/DNA topoisomerase II/histidine kinase"/>
    <property type="match status" value="1"/>
</dbReference>
<comment type="catalytic activity">
    <reaction evidence="1">
        <text>ATP + protein L-histidine = ADP + protein N-phospho-L-histidine.</text>
        <dbReference type="EC" id="2.7.13.3"/>
    </reaction>
</comment>
<feature type="transmembrane region" description="Helical" evidence="8">
    <location>
        <begin position="371"/>
        <end position="389"/>
    </location>
</feature>
<evidence type="ECO:0000256" key="7">
    <source>
        <dbReference type="SAM" id="Coils"/>
    </source>
</evidence>
<dbReference type="GO" id="GO:0000155">
    <property type="term" value="F:phosphorelay sensor kinase activity"/>
    <property type="evidence" value="ECO:0007669"/>
    <property type="project" value="InterPro"/>
</dbReference>
<accession>A0A1F6GEW9</accession>
<evidence type="ECO:0000256" key="5">
    <source>
        <dbReference type="ARBA" id="ARBA00022777"/>
    </source>
</evidence>
<dbReference type="Pfam" id="PF07695">
    <property type="entry name" value="7TMR-DISM_7TM"/>
    <property type="match status" value="1"/>
</dbReference>
<dbReference type="InterPro" id="IPR003661">
    <property type="entry name" value="HisK_dim/P_dom"/>
</dbReference>
<dbReference type="SUPFAM" id="SSF47384">
    <property type="entry name" value="Homodimeric domain of signal transducing histidine kinase"/>
    <property type="match status" value="1"/>
</dbReference>
<dbReference type="Proteomes" id="UP000178449">
    <property type="component" value="Unassembled WGS sequence"/>
</dbReference>
<dbReference type="PROSITE" id="PS50109">
    <property type="entry name" value="HIS_KIN"/>
    <property type="match status" value="1"/>
</dbReference>
<dbReference type="PANTHER" id="PTHR43047">
    <property type="entry name" value="TWO-COMPONENT HISTIDINE PROTEIN KINASE"/>
    <property type="match status" value="1"/>
</dbReference>
<keyword evidence="7" id="KW-0175">Coiled coil</keyword>
<dbReference type="Pfam" id="PF00072">
    <property type="entry name" value="Response_reg"/>
    <property type="match status" value="1"/>
</dbReference>
<evidence type="ECO:0000259" key="10">
    <source>
        <dbReference type="PROSITE" id="PS50110"/>
    </source>
</evidence>
<feature type="transmembrane region" description="Helical" evidence="8">
    <location>
        <begin position="218"/>
        <end position="235"/>
    </location>
</feature>
<dbReference type="PRINTS" id="PR00344">
    <property type="entry name" value="BCTRLSENSOR"/>
</dbReference>
<dbReference type="AlphaFoldDB" id="A0A1F6GEW9"/>
<dbReference type="InterPro" id="IPR005467">
    <property type="entry name" value="His_kinase_dom"/>
</dbReference>
<feature type="transmembrane region" description="Helical" evidence="8">
    <location>
        <begin position="347"/>
        <end position="364"/>
    </location>
</feature>
<keyword evidence="4" id="KW-0808">Transferase</keyword>
<feature type="transmembrane region" description="Helical" evidence="8">
    <location>
        <begin position="317"/>
        <end position="335"/>
    </location>
</feature>
<dbReference type="STRING" id="1817772.A2527_03465"/>
<dbReference type="EMBL" id="MFNE01000010">
    <property type="protein sequence ID" value="OGG96628.1"/>
    <property type="molecule type" value="Genomic_DNA"/>
</dbReference>
<dbReference type="InterPro" id="IPR011006">
    <property type="entry name" value="CheY-like_superfamily"/>
</dbReference>
<feature type="coiled-coil region" evidence="7">
    <location>
        <begin position="435"/>
        <end position="462"/>
    </location>
</feature>
<dbReference type="CDD" id="cd17546">
    <property type="entry name" value="REC_hyHK_CKI1_RcsC-like"/>
    <property type="match status" value="1"/>
</dbReference>
<dbReference type="Gene3D" id="3.30.565.10">
    <property type="entry name" value="Histidine kinase-like ATPase, C-terminal domain"/>
    <property type="match status" value="1"/>
</dbReference>
<dbReference type="CDD" id="cd00082">
    <property type="entry name" value="HisKA"/>
    <property type="match status" value="1"/>
</dbReference>
<comment type="caution">
    <text evidence="11">The sequence shown here is derived from an EMBL/GenBank/DDBJ whole genome shotgun (WGS) entry which is preliminary data.</text>
</comment>
<evidence type="ECO:0000256" key="3">
    <source>
        <dbReference type="ARBA" id="ARBA00022553"/>
    </source>
</evidence>
<feature type="transmembrane region" description="Helical" evidence="8">
    <location>
        <begin position="276"/>
        <end position="297"/>
    </location>
</feature>
<dbReference type="InterPro" id="IPR001789">
    <property type="entry name" value="Sig_transdc_resp-reg_receiver"/>
</dbReference>
<sequence>MRKESRFFWAYLLGCRKRSVTNTNGGLLRLTRCLILLLLGLSSTFYTTAWAQESPYQWPVLQMDPRLPKQNVGAYLGLFADLSMKLDGPQAAAEVFMAPADYFKQFSEFGTPEKNGWARFRVNNSFNESIDQVLYWEDWAFEAELWQLHEGQWKRKELKDFQSAESYPSLGTNFPYFKLSLPPGKSDWMIRIKGVTNHFREVSLYSPLAFEKKVSSELASYALLFGILAVMGLYNLSLYRSFKNPELLYFSGYIWSFCSFLVVRDRIFESWFGLPIWYGGMTSFLLSSGFFLGTFYFQIKYSWLMLGIGPKRWIIRWSMYLPLLASVATVPIGFYDIEFFSEAVNTLPTLIVFGLFFYALYFALRRSAQAFWLLISFTSALVGGILEMLSLAGQSWFSHPWQWGVTLEVLILSGYLNRRILALRQEKEIAQTMRLAESRKHAAELEDKIAQKTRDLRQANETKDKFFSIVAHDLRGPIGSLSVLFNEVIEQPDQISPDLLKTMQDTTRNTFYFLEELLSWARSQQGGIDLNPKVFDLDPAAREIANLFATQASTKGIALSVSGKSETWVLADLPMVNTVLRNLINNALKFTQSGGSVEVGWNQTGAKVRIEINDTGVGLDEHKKNSLFRLDVKATSSIGTHSEQGTGLGLILAKEFVTQNGGEIGVESQVGKGSQFWFTLPASAAPDQKQRLTALAKWAKLKILVAEDNELHKKTSAKVLGDIGCDVVFVNNGVKVLEEVNTNSFDLVLMDIDMPEMSGIEATTHLRQRGFASPIVALTAYNQRELARLAGEVTFDGLINKPLELDSLLQVLDHCFPTFKV</sequence>
<keyword evidence="8" id="KW-0472">Membrane</keyword>
<dbReference type="InterPro" id="IPR004358">
    <property type="entry name" value="Sig_transdc_His_kin-like_C"/>
</dbReference>
<dbReference type="SMART" id="SM00448">
    <property type="entry name" value="REC"/>
    <property type="match status" value="1"/>
</dbReference>
<dbReference type="SMART" id="SM00387">
    <property type="entry name" value="HATPase_c"/>
    <property type="match status" value="1"/>
</dbReference>
<dbReference type="Gene3D" id="1.10.287.130">
    <property type="match status" value="1"/>
</dbReference>
<keyword evidence="8" id="KW-0812">Transmembrane</keyword>
<feature type="domain" description="Response regulatory" evidence="10">
    <location>
        <begin position="702"/>
        <end position="816"/>
    </location>
</feature>
<organism evidence="11 12">
    <name type="scientific">Candidatus Lambdaproteobacteria bacterium RIFOXYD2_FULL_50_16</name>
    <dbReference type="NCBI Taxonomy" id="1817772"/>
    <lineage>
        <taxon>Bacteria</taxon>
        <taxon>Pseudomonadati</taxon>
        <taxon>Pseudomonadota</taxon>
        <taxon>Candidatus Lambdaproteobacteria</taxon>
    </lineage>
</organism>
<dbReference type="InterPro" id="IPR036097">
    <property type="entry name" value="HisK_dim/P_sf"/>
</dbReference>
<feature type="domain" description="Histidine kinase" evidence="9">
    <location>
        <begin position="469"/>
        <end position="684"/>
    </location>
</feature>
<keyword evidence="5" id="KW-0418">Kinase</keyword>
<dbReference type="PROSITE" id="PS50110">
    <property type="entry name" value="RESPONSE_REGULATORY"/>
    <property type="match status" value="1"/>
</dbReference>
<evidence type="ECO:0000256" key="6">
    <source>
        <dbReference type="PROSITE-ProRule" id="PRU00169"/>
    </source>
</evidence>
<proteinExistence type="predicted"/>
<gene>
    <name evidence="11" type="ORF">A2527_03465</name>
</gene>
<evidence type="ECO:0000256" key="2">
    <source>
        <dbReference type="ARBA" id="ARBA00012438"/>
    </source>
</evidence>